<accession>D1C1B1</accession>
<organism evidence="2 3">
    <name type="scientific">Sphaerobacter thermophilus (strain ATCC 49802 / DSM 20745 / KCCM 41009 / NCIMB 13125 / S 6022)</name>
    <dbReference type="NCBI Taxonomy" id="479434"/>
    <lineage>
        <taxon>Bacteria</taxon>
        <taxon>Pseudomonadati</taxon>
        <taxon>Thermomicrobiota</taxon>
        <taxon>Thermomicrobia</taxon>
        <taxon>Sphaerobacterales</taxon>
        <taxon>Sphaerobacterineae</taxon>
        <taxon>Sphaerobacteraceae</taxon>
        <taxon>Sphaerobacter</taxon>
    </lineage>
</organism>
<sequence length="102" mass="10465">MPPRCAAGADPAHDSEGGCALSSTAIALVIILALYLPIVGYLYGRQGRWAGAAGWALLVVSVAGFGTGVSRSFPWGGLVFLAAALFGLMLVAFDVAVRARSR</sequence>
<protein>
    <submittedName>
        <fullName evidence="2">Uncharacterized protein</fullName>
    </submittedName>
</protein>
<dbReference type="InParanoid" id="D1C1B1"/>
<evidence type="ECO:0000256" key="1">
    <source>
        <dbReference type="SAM" id="Phobius"/>
    </source>
</evidence>
<keyword evidence="1" id="KW-0812">Transmembrane</keyword>
<gene>
    <name evidence="2" type="ordered locus">Sthe_0590</name>
</gene>
<dbReference type="AlphaFoldDB" id="D1C1B1"/>
<evidence type="ECO:0000313" key="2">
    <source>
        <dbReference type="EMBL" id="ACZ38028.1"/>
    </source>
</evidence>
<keyword evidence="3" id="KW-1185">Reference proteome</keyword>
<dbReference type="KEGG" id="sti:Sthe_0590"/>
<feature type="transmembrane region" description="Helical" evidence="1">
    <location>
        <begin position="49"/>
        <end position="69"/>
    </location>
</feature>
<name>D1C1B1_SPHTD</name>
<dbReference type="EMBL" id="CP001823">
    <property type="protein sequence ID" value="ACZ38028.1"/>
    <property type="molecule type" value="Genomic_DNA"/>
</dbReference>
<keyword evidence="1" id="KW-1133">Transmembrane helix</keyword>
<reference evidence="2 3" key="2">
    <citation type="journal article" date="2010" name="Stand. Genomic Sci.">
        <title>Complete genome sequence of Desulfohalobium retbaense type strain (HR(100)).</title>
        <authorList>
            <person name="Spring S."/>
            <person name="Nolan M."/>
            <person name="Lapidus A."/>
            <person name="Glavina Del Rio T."/>
            <person name="Copeland A."/>
            <person name="Tice H."/>
            <person name="Cheng J.F."/>
            <person name="Lucas S."/>
            <person name="Land M."/>
            <person name="Chen F."/>
            <person name="Bruce D."/>
            <person name="Goodwin L."/>
            <person name="Pitluck S."/>
            <person name="Ivanova N."/>
            <person name="Mavromatis K."/>
            <person name="Mikhailova N."/>
            <person name="Pati A."/>
            <person name="Chen A."/>
            <person name="Palaniappan K."/>
            <person name="Hauser L."/>
            <person name="Chang Y.J."/>
            <person name="Jeffries C.D."/>
            <person name="Munk C."/>
            <person name="Kiss H."/>
            <person name="Chain P."/>
            <person name="Han C."/>
            <person name="Brettin T."/>
            <person name="Detter J.C."/>
            <person name="Schuler E."/>
            <person name="Goker M."/>
            <person name="Rohde M."/>
            <person name="Bristow J."/>
            <person name="Eisen J.A."/>
            <person name="Markowitz V."/>
            <person name="Hugenholtz P."/>
            <person name="Kyrpides N.C."/>
            <person name="Klenk H.P."/>
        </authorList>
    </citation>
    <scope>NUCLEOTIDE SEQUENCE [LARGE SCALE GENOMIC DNA]</scope>
    <source>
        <strain evidence="3">ATCC 49802 / DSM 20745 / S 6022</strain>
    </source>
</reference>
<reference evidence="3" key="1">
    <citation type="submission" date="2009-11" db="EMBL/GenBank/DDBJ databases">
        <title>The complete chromosome 1 of Sphaerobacter thermophilus DSM 20745.</title>
        <authorList>
            <person name="Lucas S."/>
            <person name="Copeland A."/>
            <person name="Lapidus A."/>
            <person name="Glavina del Rio T."/>
            <person name="Dalin E."/>
            <person name="Tice H."/>
            <person name="Bruce D."/>
            <person name="Goodwin L."/>
            <person name="Pitluck S."/>
            <person name="Kyrpides N."/>
            <person name="Mavromatis K."/>
            <person name="Ivanova N."/>
            <person name="Mikhailova N."/>
            <person name="LaButti K.M."/>
            <person name="Clum A."/>
            <person name="Sun H.I."/>
            <person name="Brettin T."/>
            <person name="Detter J.C."/>
            <person name="Han C."/>
            <person name="Larimer F."/>
            <person name="Land M."/>
            <person name="Hauser L."/>
            <person name="Markowitz V."/>
            <person name="Cheng J.F."/>
            <person name="Hugenholtz P."/>
            <person name="Woyke T."/>
            <person name="Wu D."/>
            <person name="Steenblock K."/>
            <person name="Schneider S."/>
            <person name="Pukall R."/>
            <person name="Goeker M."/>
            <person name="Klenk H.P."/>
            <person name="Eisen J.A."/>
        </authorList>
    </citation>
    <scope>NUCLEOTIDE SEQUENCE [LARGE SCALE GENOMIC DNA]</scope>
    <source>
        <strain evidence="3">ATCC 49802 / DSM 20745 / S 6022</strain>
    </source>
</reference>
<feature type="transmembrane region" description="Helical" evidence="1">
    <location>
        <begin position="75"/>
        <end position="97"/>
    </location>
</feature>
<feature type="transmembrane region" description="Helical" evidence="1">
    <location>
        <begin position="20"/>
        <end position="42"/>
    </location>
</feature>
<keyword evidence="1" id="KW-0472">Membrane</keyword>
<evidence type="ECO:0000313" key="3">
    <source>
        <dbReference type="Proteomes" id="UP000002027"/>
    </source>
</evidence>
<proteinExistence type="predicted"/>
<dbReference type="RefSeq" id="WP_012871075.1">
    <property type="nucleotide sequence ID" value="NC_013523.1"/>
</dbReference>
<dbReference type="Proteomes" id="UP000002027">
    <property type="component" value="Chromosome 1"/>
</dbReference>
<dbReference type="HOGENOM" id="CLU_2275669_0_0_0"/>